<organism evidence="1 2">
    <name type="scientific">Rhizobium ruizarguesonis</name>
    <dbReference type="NCBI Taxonomy" id="2081791"/>
    <lineage>
        <taxon>Bacteria</taxon>
        <taxon>Pseudomonadati</taxon>
        <taxon>Pseudomonadota</taxon>
        <taxon>Alphaproteobacteria</taxon>
        <taxon>Hyphomicrobiales</taxon>
        <taxon>Rhizobiaceae</taxon>
        <taxon>Rhizobium/Agrobacterium group</taxon>
        <taxon>Rhizobium</taxon>
    </lineage>
</organism>
<name>A0AAE5C3Z0_9HYPH</name>
<dbReference type="EMBL" id="WUFC01000016">
    <property type="protein sequence ID" value="NEI49871.1"/>
    <property type="molecule type" value="Genomic_DNA"/>
</dbReference>
<reference evidence="1 2" key="1">
    <citation type="submission" date="2019-12" db="EMBL/GenBank/DDBJ databases">
        <title>Rhizobium genotypes associated with high levels of biological nitrogen fixation by grain legumes in a temperate-maritime cropping system.</title>
        <authorList>
            <person name="Maluk M."/>
            <person name="Francesc Ferrando Molina F."/>
            <person name="Lopez Del Egido L."/>
            <person name="Lafos M."/>
            <person name="Langarica-Fuentes A."/>
            <person name="Gebre Yohannes G."/>
            <person name="Young M.W."/>
            <person name="Martin P."/>
            <person name="Gantlett R."/>
            <person name="Kenicer G."/>
            <person name="Hawes C."/>
            <person name="Begg G.S."/>
            <person name="Quilliam R.S."/>
            <person name="Squire G.R."/>
            <person name="Poole P.S."/>
            <person name="Young P.W."/>
            <person name="Iannetta P.M."/>
            <person name="James E.K."/>
        </authorList>
    </citation>
    <scope>NUCLEOTIDE SEQUENCE [LARGE SCALE GENOMIC DNA]</scope>
    <source>
        <strain evidence="1 2">JHI985</strain>
    </source>
</reference>
<evidence type="ECO:0000313" key="1">
    <source>
        <dbReference type="EMBL" id="NEI49871.1"/>
    </source>
</evidence>
<protein>
    <submittedName>
        <fullName evidence="1">Uncharacterized protein</fullName>
    </submittedName>
</protein>
<proteinExistence type="predicted"/>
<dbReference type="Proteomes" id="UP000661163">
    <property type="component" value="Unassembled WGS sequence"/>
</dbReference>
<evidence type="ECO:0000313" key="2">
    <source>
        <dbReference type="Proteomes" id="UP000661163"/>
    </source>
</evidence>
<accession>A0AAE5C3Z0</accession>
<sequence>MTIRPSYGILRDMPTPKLRPTLVENPYFSRAHPPDATNPRTIPAMMDIRESAITTLAARGVLDAALVAAATHFRARWESMGGKSASAIDYGREHVDGGKARDPITERQVNAGKVLARCRALLGARMYGLVSAVCGEGFALTEIFARKRERLTAADCLRMSLDDLAELWRMATRR</sequence>
<dbReference type="AlphaFoldDB" id="A0AAE5C3Z0"/>
<comment type="caution">
    <text evidence="1">The sequence shown here is derived from an EMBL/GenBank/DDBJ whole genome shotgun (WGS) entry which is preliminary data.</text>
</comment>
<gene>
    <name evidence="1" type="ORF">GR217_19450</name>
</gene>
<dbReference type="RefSeq" id="WP_130681475.1">
    <property type="nucleotide sequence ID" value="NZ_SIKW01000001.1"/>
</dbReference>